<evidence type="ECO:0000313" key="2">
    <source>
        <dbReference type="EMBL" id="MDT2983528.1"/>
    </source>
</evidence>
<proteinExistence type="predicted"/>
<gene>
    <name evidence="1" type="ORF">P7I32_03210</name>
    <name evidence="2" type="ORF">P7I34_12695</name>
</gene>
<evidence type="ECO:0000313" key="4">
    <source>
        <dbReference type="Proteomes" id="UP001268896"/>
    </source>
</evidence>
<evidence type="ECO:0000313" key="3">
    <source>
        <dbReference type="Proteomes" id="UP001253851"/>
    </source>
</evidence>
<dbReference type="EMBL" id="JARQDV010000001">
    <property type="protein sequence ID" value="MDT2963600.1"/>
    <property type="molecule type" value="Genomic_DNA"/>
</dbReference>
<dbReference type="AlphaFoldDB" id="A0AAW8UME1"/>
<dbReference type="Proteomes" id="UP001253851">
    <property type="component" value="Unassembled WGS sequence"/>
</dbReference>
<dbReference type="EMBL" id="JARQDZ010000007">
    <property type="protein sequence ID" value="MDT2983528.1"/>
    <property type="molecule type" value="Genomic_DNA"/>
</dbReference>
<evidence type="ECO:0000313" key="1">
    <source>
        <dbReference type="EMBL" id="MDT2963600.1"/>
    </source>
</evidence>
<name>A0AAW8UME1_ENTCA</name>
<organism evidence="1 4">
    <name type="scientific">Enterococcus casseliflavus</name>
    <name type="common">Enterococcus flavescens</name>
    <dbReference type="NCBI Taxonomy" id="37734"/>
    <lineage>
        <taxon>Bacteria</taxon>
        <taxon>Bacillati</taxon>
        <taxon>Bacillota</taxon>
        <taxon>Bacilli</taxon>
        <taxon>Lactobacillales</taxon>
        <taxon>Enterococcaceae</taxon>
        <taxon>Enterococcus</taxon>
    </lineage>
</organism>
<sequence>MVFERKCYGDQGKVPVTPYNQRWYWPPDWIECDCGDLEKITVRKGNSFYSNGHYLCKTCDREYRKIDGTNRFVLVRDKVN</sequence>
<dbReference type="Proteomes" id="UP001268896">
    <property type="component" value="Unassembled WGS sequence"/>
</dbReference>
<protein>
    <submittedName>
        <fullName evidence="1">Uncharacterized protein</fullName>
    </submittedName>
</protein>
<comment type="caution">
    <text evidence="1">The sequence shown here is derived from an EMBL/GenBank/DDBJ whole genome shotgun (WGS) entry which is preliminary data.</text>
</comment>
<reference evidence="1 3" key="1">
    <citation type="submission" date="2023-03" db="EMBL/GenBank/DDBJ databases">
        <authorList>
            <person name="Shen W."/>
            <person name="Cai J."/>
        </authorList>
    </citation>
    <scope>NUCLEOTIDE SEQUENCE</scope>
    <source>
        <strain evidence="2 3">B516</strain>
        <strain evidence="1">K72-2</strain>
    </source>
</reference>
<accession>A0AAW8UME1</accession>